<gene>
    <name evidence="6" type="primary">rnfG</name>
    <name evidence="8" type="ORF">HNQ59_002485</name>
</gene>
<accession>A0A840MQ49</accession>
<evidence type="ECO:0000313" key="9">
    <source>
        <dbReference type="Proteomes" id="UP000575898"/>
    </source>
</evidence>
<comment type="caution">
    <text evidence="8">The sequence shown here is derived from an EMBL/GenBank/DDBJ whole genome shotgun (WGS) entry which is preliminary data.</text>
</comment>
<dbReference type="GO" id="GO:0010181">
    <property type="term" value="F:FMN binding"/>
    <property type="evidence" value="ECO:0007669"/>
    <property type="project" value="InterPro"/>
</dbReference>
<dbReference type="RefSeq" id="WP_343074253.1">
    <property type="nucleotide sequence ID" value="NZ_JACHHY010000014.1"/>
</dbReference>
<dbReference type="HAMAP" id="MF_00479">
    <property type="entry name" value="RsxG_RnfG"/>
    <property type="match status" value="1"/>
</dbReference>
<protein>
    <recommendedName>
        <fullName evidence="6">Ion-translocating oxidoreductase complex subunit G</fullName>
        <ecNumber evidence="6">7.-.-.-</ecNumber>
    </recommendedName>
    <alternativeName>
        <fullName evidence="6">Rnf electron transport complex subunit G</fullName>
    </alternativeName>
</protein>
<dbReference type="NCBIfam" id="NF002519">
    <property type="entry name" value="PRK01908.1"/>
    <property type="match status" value="1"/>
</dbReference>
<keyword evidence="9" id="KW-1185">Reference proteome</keyword>
<dbReference type="AlphaFoldDB" id="A0A840MQ49"/>
<comment type="subcellular location">
    <subcellularLocation>
        <location evidence="6">Cell inner membrane</location>
        <topology evidence="6">Single-pass membrane protein</topology>
    </subcellularLocation>
</comment>
<proteinExistence type="inferred from homology"/>
<keyword evidence="4 6" id="KW-0288">FMN</keyword>
<dbReference type="PIRSF" id="PIRSF006091">
    <property type="entry name" value="E_trnsport_RnfG"/>
    <property type="match status" value="1"/>
</dbReference>
<evidence type="ECO:0000259" key="7">
    <source>
        <dbReference type="SMART" id="SM00900"/>
    </source>
</evidence>
<reference evidence="8 9" key="1">
    <citation type="submission" date="2020-08" db="EMBL/GenBank/DDBJ databases">
        <title>Genomic Encyclopedia of Type Strains, Phase IV (KMG-IV): sequencing the most valuable type-strain genomes for metagenomic binning, comparative biology and taxonomic classification.</title>
        <authorList>
            <person name="Goeker M."/>
        </authorList>
    </citation>
    <scope>NUCLEOTIDE SEQUENCE [LARGE SCALE GENOMIC DNA]</scope>
    <source>
        <strain evidence="8 9">DSM 27165</strain>
    </source>
</reference>
<dbReference type="GO" id="GO:0005886">
    <property type="term" value="C:plasma membrane"/>
    <property type="evidence" value="ECO:0007669"/>
    <property type="project" value="UniProtKB-SubCell"/>
</dbReference>
<keyword evidence="3 6" id="KW-0285">Flavoprotein</keyword>
<feature type="modified residue" description="FMN phosphoryl threonine" evidence="6">
    <location>
        <position position="188"/>
    </location>
</feature>
<dbReference type="SMART" id="SM00900">
    <property type="entry name" value="FMN_bind"/>
    <property type="match status" value="1"/>
</dbReference>
<dbReference type="GO" id="GO:0022900">
    <property type="term" value="P:electron transport chain"/>
    <property type="evidence" value="ECO:0007669"/>
    <property type="project" value="UniProtKB-UniRule"/>
</dbReference>
<comment type="subunit">
    <text evidence="6">The complex is composed of six subunits: RnfA, RnfB, RnfC, RnfD, RnfE and RnfG.</text>
</comment>
<dbReference type="GO" id="GO:0009055">
    <property type="term" value="F:electron transfer activity"/>
    <property type="evidence" value="ECO:0007669"/>
    <property type="project" value="InterPro"/>
</dbReference>
<organism evidence="8 9">
    <name type="scientific">Chitinivorax tropicus</name>
    <dbReference type="NCBI Taxonomy" id="714531"/>
    <lineage>
        <taxon>Bacteria</taxon>
        <taxon>Pseudomonadati</taxon>
        <taxon>Pseudomonadota</taxon>
        <taxon>Betaproteobacteria</taxon>
        <taxon>Chitinivorax</taxon>
    </lineage>
</organism>
<comment type="function">
    <text evidence="6">Part of a membrane-bound complex that couples electron transfer with translocation of ions across the membrane.</text>
</comment>
<sequence>MNITQRSMQRAGLVLLLFSLLAGGLLATTHLVTRPIIEAGEREALLAQISQVLPKGIYDNDLLSAARPLSAAENTALNNDHPTHRYLATWQGKPSAVVMEATAPDGYAGRISLLIGILADGTVSGVRVLRHKETPGLGDYIQLGKAYISQGRRQTDWVRQLDSQPPQPVATWAVRKAGGKFDYMAGATISPRAVLKAVGAAQQYAITHRAALFRAE</sequence>
<keyword evidence="1 6" id="KW-0813">Transport</keyword>
<dbReference type="InterPro" id="IPR007329">
    <property type="entry name" value="FMN-bd"/>
</dbReference>
<evidence type="ECO:0000256" key="2">
    <source>
        <dbReference type="ARBA" id="ARBA00022553"/>
    </source>
</evidence>
<name>A0A840MQ49_9PROT</name>
<keyword evidence="6" id="KW-1278">Translocase</keyword>
<evidence type="ECO:0000256" key="1">
    <source>
        <dbReference type="ARBA" id="ARBA00022448"/>
    </source>
</evidence>
<keyword evidence="6" id="KW-0472">Membrane</keyword>
<dbReference type="InterPro" id="IPR010209">
    <property type="entry name" value="Ion_transpt_RnfG/RsxG"/>
</dbReference>
<keyword evidence="2 6" id="KW-0597">Phosphoprotein</keyword>
<keyword evidence="5 6" id="KW-0249">Electron transport</keyword>
<dbReference type="PANTHER" id="PTHR36118">
    <property type="entry name" value="ION-TRANSLOCATING OXIDOREDUCTASE COMPLEX SUBUNIT G"/>
    <property type="match status" value="1"/>
</dbReference>
<evidence type="ECO:0000256" key="5">
    <source>
        <dbReference type="ARBA" id="ARBA00022982"/>
    </source>
</evidence>
<feature type="domain" description="FMN-binding" evidence="7">
    <location>
        <begin position="106"/>
        <end position="205"/>
    </location>
</feature>
<evidence type="ECO:0000313" key="8">
    <source>
        <dbReference type="EMBL" id="MBB5019187.1"/>
    </source>
</evidence>
<dbReference type="Pfam" id="PF04205">
    <property type="entry name" value="FMN_bind"/>
    <property type="match status" value="1"/>
</dbReference>
<keyword evidence="6" id="KW-0812">Transmembrane</keyword>
<keyword evidence="6" id="KW-0997">Cell inner membrane</keyword>
<dbReference type="EC" id="7.-.-.-" evidence="6"/>
<dbReference type="PANTHER" id="PTHR36118:SF1">
    <property type="entry name" value="ION-TRANSLOCATING OXIDOREDUCTASE COMPLEX SUBUNIT G"/>
    <property type="match status" value="1"/>
</dbReference>
<dbReference type="EMBL" id="JACHHY010000014">
    <property type="protein sequence ID" value="MBB5019187.1"/>
    <property type="molecule type" value="Genomic_DNA"/>
</dbReference>
<keyword evidence="6" id="KW-1003">Cell membrane</keyword>
<evidence type="ECO:0000256" key="6">
    <source>
        <dbReference type="HAMAP-Rule" id="MF_00479"/>
    </source>
</evidence>
<comment type="cofactor">
    <cofactor evidence="6">
        <name>FMN</name>
        <dbReference type="ChEBI" id="CHEBI:58210"/>
    </cofactor>
</comment>
<comment type="similarity">
    <text evidence="6">Belongs to the RnfG family.</text>
</comment>
<evidence type="ECO:0000256" key="4">
    <source>
        <dbReference type="ARBA" id="ARBA00022643"/>
    </source>
</evidence>
<dbReference type="Proteomes" id="UP000575898">
    <property type="component" value="Unassembled WGS sequence"/>
</dbReference>
<keyword evidence="6" id="KW-1133">Transmembrane helix</keyword>
<dbReference type="NCBIfam" id="TIGR01947">
    <property type="entry name" value="rnfG"/>
    <property type="match status" value="1"/>
</dbReference>
<evidence type="ECO:0000256" key="3">
    <source>
        <dbReference type="ARBA" id="ARBA00022630"/>
    </source>
</evidence>